<keyword evidence="7 12" id="KW-0220">Diaminopimelate biosynthesis</keyword>
<dbReference type="InterPro" id="IPR002220">
    <property type="entry name" value="DapA-like"/>
</dbReference>
<evidence type="ECO:0000256" key="13">
    <source>
        <dbReference type="PIRNR" id="PIRNR001365"/>
    </source>
</evidence>
<reference evidence="15" key="1">
    <citation type="journal article" date="2019" name="Int. J. Syst. Evol. Microbiol.">
        <title>The Global Catalogue of Microorganisms (GCM) 10K type strain sequencing project: providing services to taxonomists for standard genome sequencing and annotation.</title>
        <authorList>
            <consortium name="The Broad Institute Genomics Platform"/>
            <consortium name="The Broad Institute Genome Sequencing Center for Infectious Disease"/>
            <person name="Wu L."/>
            <person name="Ma J."/>
        </authorList>
    </citation>
    <scope>NUCLEOTIDE SEQUENCE [LARGE SCALE GENOMIC DNA]</scope>
    <source>
        <strain evidence="15">CGMCC 1.3685</strain>
    </source>
</reference>
<evidence type="ECO:0000256" key="7">
    <source>
        <dbReference type="ARBA" id="ARBA00022915"/>
    </source>
</evidence>
<dbReference type="PANTHER" id="PTHR12128">
    <property type="entry name" value="DIHYDRODIPICOLINATE SYNTHASE"/>
    <property type="match status" value="1"/>
</dbReference>
<dbReference type="PRINTS" id="PR00146">
    <property type="entry name" value="DHPICSNTHASE"/>
</dbReference>
<evidence type="ECO:0000313" key="15">
    <source>
        <dbReference type="Proteomes" id="UP000606115"/>
    </source>
</evidence>
<keyword evidence="15" id="KW-1185">Reference proteome</keyword>
<evidence type="ECO:0000256" key="1">
    <source>
        <dbReference type="ARBA" id="ARBA00003294"/>
    </source>
</evidence>
<evidence type="ECO:0000256" key="5">
    <source>
        <dbReference type="ARBA" id="ARBA00022490"/>
    </source>
</evidence>
<feature type="binding site" evidence="12">
    <location>
        <position position="212"/>
    </location>
    <ligand>
        <name>pyruvate</name>
        <dbReference type="ChEBI" id="CHEBI:15361"/>
    </ligand>
</feature>
<evidence type="ECO:0000256" key="10">
    <source>
        <dbReference type="ARBA" id="ARBA00023270"/>
    </source>
</evidence>
<feature type="active site" description="Proton donor/acceptor" evidence="12">
    <location>
        <position position="144"/>
    </location>
</feature>
<dbReference type="EC" id="4.3.3.7" evidence="4 12"/>
<keyword evidence="10 12" id="KW-0704">Schiff base</keyword>
<dbReference type="Pfam" id="PF00701">
    <property type="entry name" value="DHDPS"/>
    <property type="match status" value="1"/>
</dbReference>
<evidence type="ECO:0000256" key="11">
    <source>
        <dbReference type="ARBA" id="ARBA00047836"/>
    </source>
</evidence>
<gene>
    <name evidence="14" type="primary">dapA2</name>
    <name evidence="12" type="synonym">dapA</name>
    <name evidence="14" type="ORF">GCM10007173_09050</name>
</gene>
<dbReference type="EMBL" id="BMKX01000001">
    <property type="protein sequence ID" value="GGJ52601.1"/>
    <property type="molecule type" value="Genomic_DNA"/>
</dbReference>
<comment type="catalytic activity">
    <reaction evidence="11 12">
        <text>L-aspartate 4-semialdehyde + pyruvate = (2S,4S)-4-hydroxy-2,3,4,5-tetrahydrodipicolinate + H2O + H(+)</text>
        <dbReference type="Rhea" id="RHEA:34171"/>
        <dbReference type="ChEBI" id="CHEBI:15361"/>
        <dbReference type="ChEBI" id="CHEBI:15377"/>
        <dbReference type="ChEBI" id="CHEBI:15378"/>
        <dbReference type="ChEBI" id="CHEBI:67139"/>
        <dbReference type="ChEBI" id="CHEBI:537519"/>
        <dbReference type="EC" id="4.3.3.7"/>
    </reaction>
</comment>
<dbReference type="PROSITE" id="PS00666">
    <property type="entry name" value="DHDPS_2"/>
    <property type="match status" value="1"/>
</dbReference>
<sequence>MNEQLKYATESFGRVITAMITHFDSTGQVDLVAVRHLAAQLTAPGFNDAVVVNGTTGESISTTEAEKLAIITAAKEAVPGTARVIAGVGAADTASSIRMANDAERAGADGLLVVAPYYSRPTQQGLIKHFESIAERTELPIMLYDIPGRTGVAIEPGTFARLAAHPQIIAVKDAKGDLESSSQVIAETSLAYYSGDDALNLPLLSIGAVGFVSVVGHVVGDSLRQLLEHHDAGQNAQARALHQRLLPIYRGMFRAPAACSVKSALASMGRGASTVRSPMVELDADLAALLRADLVRVDLGAQLQTAAGIR</sequence>
<evidence type="ECO:0000256" key="4">
    <source>
        <dbReference type="ARBA" id="ARBA00012086"/>
    </source>
</evidence>
<organism evidence="14 15">
    <name type="scientific">Glutamicibacter ardleyensis</name>
    <dbReference type="NCBI Taxonomy" id="225894"/>
    <lineage>
        <taxon>Bacteria</taxon>
        <taxon>Bacillati</taxon>
        <taxon>Actinomycetota</taxon>
        <taxon>Actinomycetes</taxon>
        <taxon>Micrococcales</taxon>
        <taxon>Micrococcaceae</taxon>
        <taxon>Glutamicibacter</taxon>
    </lineage>
</organism>
<feature type="site" description="Part of a proton relay during catalysis" evidence="12">
    <location>
        <position position="55"/>
    </location>
</feature>
<comment type="caution">
    <text evidence="14">The sequence shown here is derived from an EMBL/GenBank/DDBJ whole genome shotgun (WGS) entry which is preliminary data.</text>
</comment>
<dbReference type="InterPro" id="IPR005263">
    <property type="entry name" value="DapA"/>
</dbReference>
<evidence type="ECO:0000256" key="9">
    <source>
        <dbReference type="ARBA" id="ARBA00023239"/>
    </source>
</evidence>
<dbReference type="CDD" id="cd00950">
    <property type="entry name" value="DHDPS"/>
    <property type="match status" value="1"/>
</dbReference>
<dbReference type="SUPFAM" id="SSF51569">
    <property type="entry name" value="Aldolase"/>
    <property type="match status" value="1"/>
</dbReference>
<keyword evidence="5 12" id="KW-0963">Cytoplasm</keyword>
<accession>A0ABQ2DBG1</accession>
<name>A0ABQ2DBG1_9MICC</name>
<dbReference type="RefSeq" id="WP_096254313.1">
    <property type="nucleotide sequence ID" value="NZ_BMKX01000001.1"/>
</dbReference>
<keyword evidence="9 12" id="KW-0456">Lyase</keyword>
<comment type="subcellular location">
    <subcellularLocation>
        <location evidence="12">Cytoplasm</location>
    </subcellularLocation>
</comment>
<dbReference type="NCBIfam" id="TIGR00674">
    <property type="entry name" value="dapA"/>
    <property type="match status" value="1"/>
</dbReference>
<comment type="function">
    <text evidence="1 12">Catalyzes the condensation of (S)-aspartate-beta-semialdehyde [(S)-ASA] and pyruvate to 4-hydroxy-tetrahydrodipicolinate (HTPA).</text>
</comment>
<evidence type="ECO:0000313" key="14">
    <source>
        <dbReference type="EMBL" id="GGJ52601.1"/>
    </source>
</evidence>
<feature type="binding site" evidence="12">
    <location>
        <position position="56"/>
    </location>
    <ligand>
        <name>pyruvate</name>
        <dbReference type="ChEBI" id="CHEBI:15361"/>
    </ligand>
</feature>
<dbReference type="PROSITE" id="PS00665">
    <property type="entry name" value="DHDPS_1"/>
    <property type="match status" value="1"/>
</dbReference>
<evidence type="ECO:0000256" key="2">
    <source>
        <dbReference type="ARBA" id="ARBA00005120"/>
    </source>
</evidence>
<feature type="active site" description="Schiff-base intermediate with substrate" evidence="12">
    <location>
        <position position="172"/>
    </location>
</feature>
<evidence type="ECO:0000256" key="12">
    <source>
        <dbReference type="HAMAP-Rule" id="MF_00418"/>
    </source>
</evidence>
<dbReference type="InterPro" id="IPR013785">
    <property type="entry name" value="Aldolase_TIM"/>
</dbReference>
<dbReference type="PANTHER" id="PTHR12128:SF66">
    <property type="entry name" value="4-HYDROXY-2-OXOGLUTARATE ALDOLASE, MITOCHONDRIAL"/>
    <property type="match status" value="1"/>
</dbReference>
<dbReference type="HAMAP" id="MF_00418">
    <property type="entry name" value="DapA"/>
    <property type="match status" value="1"/>
</dbReference>
<evidence type="ECO:0000256" key="3">
    <source>
        <dbReference type="ARBA" id="ARBA00007592"/>
    </source>
</evidence>
<comment type="caution">
    <text evidence="12">Was originally thought to be a dihydrodipicolinate synthase (DHDPS), catalyzing the condensation of (S)-aspartate-beta-semialdehyde [(S)-ASA] and pyruvate to dihydrodipicolinate (DHDP). However, it was shown in E.coli that the product of the enzymatic reaction is not dihydrodipicolinate but in fact (4S)-4-hydroxy-2,3,4,5-tetrahydro-(2S)-dipicolinic acid (HTPA), and that the consecutive dehydration reaction leading to DHDP is not spontaneous but catalyzed by DapB.</text>
</comment>
<dbReference type="SMART" id="SM01130">
    <property type="entry name" value="DHDPS"/>
    <property type="match status" value="1"/>
</dbReference>
<dbReference type="Gene3D" id="3.20.20.70">
    <property type="entry name" value="Aldolase class I"/>
    <property type="match status" value="1"/>
</dbReference>
<protein>
    <recommendedName>
        <fullName evidence="4 12">4-hydroxy-tetrahydrodipicolinate synthase</fullName>
        <shortName evidence="12">HTPA synthase</shortName>
        <ecNumber evidence="4 12">4.3.3.7</ecNumber>
    </recommendedName>
</protein>
<keyword evidence="6 12" id="KW-0028">Amino-acid biosynthesis</keyword>
<keyword evidence="8 12" id="KW-0457">Lysine biosynthesis</keyword>
<comment type="subunit">
    <text evidence="12">Homotetramer; dimer of dimers.</text>
</comment>
<comment type="similarity">
    <text evidence="3 12 13">Belongs to the DapA family.</text>
</comment>
<proteinExistence type="inferred from homology"/>
<feature type="site" description="Part of a proton relay during catalysis" evidence="12">
    <location>
        <position position="118"/>
    </location>
</feature>
<evidence type="ECO:0000256" key="8">
    <source>
        <dbReference type="ARBA" id="ARBA00023154"/>
    </source>
</evidence>
<evidence type="ECO:0000256" key="6">
    <source>
        <dbReference type="ARBA" id="ARBA00022605"/>
    </source>
</evidence>
<dbReference type="PIRSF" id="PIRSF001365">
    <property type="entry name" value="DHDPS"/>
    <property type="match status" value="1"/>
</dbReference>
<comment type="pathway">
    <text evidence="2 12">Amino-acid biosynthesis; L-lysine biosynthesis via DAP pathway; (S)-tetrahydrodipicolinate from L-aspartate: step 3/4.</text>
</comment>
<dbReference type="InterPro" id="IPR020625">
    <property type="entry name" value="Schiff_base-form_aldolases_AS"/>
</dbReference>
<dbReference type="Proteomes" id="UP000606115">
    <property type="component" value="Unassembled WGS sequence"/>
</dbReference>
<dbReference type="GeneID" id="303303296"/>
<dbReference type="InterPro" id="IPR020624">
    <property type="entry name" value="Schiff_base-form_aldolases_CS"/>
</dbReference>